<dbReference type="PROSITE" id="PS50109">
    <property type="entry name" value="HIS_KIN"/>
    <property type="match status" value="1"/>
</dbReference>
<feature type="coiled-coil region" evidence="14">
    <location>
        <begin position="1591"/>
        <end position="1620"/>
    </location>
</feature>
<dbReference type="SUPFAM" id="SSF52172">
    <property type="entry name" value="CheY-like"/>
    <property type="match status" value="1"/>
</dbReference>
<feature type="domain" description="PAC" evidence="19">
    <location>
        <begin position="1554"/>
        <end position="1606"/>
    </location>
</feature>
<dbReference type="InterPro" id="IPR004358">
    <property type="entry name" value="Sig_transdc_His_kin-like_C"/>
</dbReference>
<dbReference type="SUPFAM" id="SSF48452">
    <property type="entry name" value="TPR-like"/>
    <property type="match status" value="1"/>
</dbReference>
<dbReference type="GO" id="GO:0000155">
    <property type="term" value="F:phosphorelay sensor kinase activity"/>
    <property type="evidence" value="ECO:0007669"/>
    <property type="project" value="InterPro"/>
</dbReference>
<feature type="domain" description="Histidine kinase" evidence="16">
    <location>
        <begin position="1623"/>
        <end position="1846"/>
    </location>
</feature>
<evidence type="ECO:0000256" key="4">
    <source>
        <dbReference type="ARBA" id="ARBA00022553"/>
    </source>
</evidence>
<dbReference type="InterPro" id="IPR041664">
    <property type="entry name" value="AAA_16"/>
</dbReference>
<dbReference type="PROSITE" id="PS50110">
    <property type="entry name" value="RESPONSE_REGULATORY"/>
    <property type="match status" value="1"/>
</dbReference>
<evidence type="ECO:0000256" key="10">
    <source>
        <dbReference type="ARBA" id="ARBA00023136"/>
    </source>
</evidence>
<dbReference type="Proteomes" id="UP000189670">
    <property type="component" value="Unassembled WGS sequence"/>
</dbReference>
<dbReference type="CDD" id="cd00082">
    <property type="entry name" value="HisKA"/>
    <property type="match status" value="1"/>
</dbReference>
<dbReference type="InterPro" id="IPR035965">
    <property type="entry name" value="PAS-like_dom_sf"/>
</dbReference>
<dbReference type="SUPFAM" id="SSF52540">
    <property type="entry name" value="P-loop containing nucleoside triphosphate hydrolases"/>
    <property type="match status" value="1"/>
</dbReference>
<dbReference type="PANTHER" id="PTHR43642:SF1">
    <property type="entry name" value="HYBRID SIGNAL TRANSDUCTION HISTIDINE KINASE G"/>
    <property type="match status" value="1"/>
</dbReference>
<dbReference type="SUPFAM" id="SSF55781">
    <property type="entry name" value="GAF domain-like"/>
    <property type="match status" value="1"/>
</dbReference>
<evidence type="ECO:0000256" key="14">
    <source>
        <dbReference type="SAM" id="Coils"/>
    </source>
</evidence>
<dbReference type="SUPFAM" id="SSF55785">
    <property type="entry name" value="PYP-like sensor domain (PAS domain)"/>
    <property type="match status" value="1"/>
</dbReference>
<dbReference type="InterPro" id="IPR011009">
    <property type="entry name" value="Kinase-like_dom_sf"/>
</dbReference>
<evidence type="ECO:0000256" key="5">
    <source>
        <dbReference type="ARBA" id="ARBA00022679"/>
    </source>
</evidence>
<dbReference type="GO" id="GO:0005524">
    <property type="term" value="F:ATP binding"/>
    <property type="evidence" value="ECO:0007669"/>
    <property type="project" value="UniProtKB-KW"/>
</dbReference>
<evidence type="ECO:0000313" key="20">
    <source>
        <dbReference type="EMBL" id="ETR72076.1"/>
    </source>
</evidence>
<dbReference type="CDD" id="cd00130">
    <property type="entry name" value="PAS"/>
    <property type="match status" value="1"/>
</dbReference>
<dbReference type="InterPro" id="IPR029016">
    <property type="entry name" value="GAF-like_dom_sf"/>
</dbReference>
<evidence type="ECO:0000259" key="15">
    <source>
        <dbReference type="PROSITE" id="PS50011"/>
    </source>
</evidence>
<dbReference type="Gene3D" id="1.10.287.130">
    <property type="match status" value="1"/>
</dbReference>
<accession>A0A1V1PBC2</accession>
<evidence type="ECO:0000256" key="13">
    <source>
        <dbReference type="PROSITE-ProRule" id="PRU00339"/>
    </source>
</evidence>
<dbReference type="InterPro" id="IPR036097">
    <property type="entry name" value="HisK_dim/P_sf"/>
</dbReference>
<dbReference type="InterPro" id="IPR019734">
    <property type="entry name" value="TPR_rpt"/>
</dbReference>
<keyword evidence="9" id="KW-0902">Two-component regulatory system</keyword>
<keyword evidence="7" id="KW-0418">Kinase</keyword>
<protein>
    <recommendedName>
        <fullName evidence="3">histidine kinase</fullName>
        <ecNumber evidence="3">2.7.13.3</ecNumber>
    </recommendedName>
</protein>
<keyword evidence="11" id="KW-0131">Cell cycle</keyword>
<feature type="modified residue" description="4-aspartylphosphate" evidence="12">
    <location>
        <position position="1920"/>
    </location>
</feature>
<keyword evidence="14" id="KW-0175">Coiled coil</keyword>
<dbReference type="InterPro" id="IPR000014">
    <property type="entry name" value="PAS"/>
</dbReference>
<dbReference type="FunFam" id="1.10.287.130:FF:000038">
    <property type="entry name" value="Sensory transduction histidine kinase"/>
    <property type="match status" value="1"/>
</dbReference>
<dbReference type="Gene3D" id="3.30.450.40">
    <property type="match status" value="1"/>
</dbReference>
<dbReference type="PROSITE" id="PS50011">
    <property type="entry name" value="PROTEIN_KINASE_DOM"/>
    <property type="match status" value="1"/>
</dbReference>
<dbReference type="CDD" id="cd14014">
    <property type="entry name" value="STKc_PknB_like"/>
    <property type="match status" value="1"/>
</dbReference>
<dbReference type="EMBL" id="ATBP01000186">
    <property type="protein sequence ID" value="ETR72076.1"/>
    <property type="molecule type" value="Genomic_DNA"/>
</dbReference>
<evidence type="ECO:0000256" key="12">
    <source>
        <dbReference type="PROSITE-ProRule" id="PRU00169"/>
    </source>
</evidence>
<dbReference type="PROSITE" id="PS50113">
    <property type="entry name" value="PAC"/>
    <property type="match status" value="1"/>
</dbReference>
<dbReference type="PROSITE" id="PS50112">
    <property type="entry name" value="PAS"/>
    <property type="match status" value="1"/>
</dbReference>
<evidence type="ECO:0000313" key="21">
    <source>
        <dbReference type="Proteomes" id="UP000189670"/>
    </source>
</evidence>
<dbReference type="PRINTS" id="PR00344">
    <property type="entry name" value="BCTRLSENSOR"/>
</dbReference>
<dbReference type="NCBIfam" id="TIGR00229">
    <property type="entry name" value="sensory_box"/>
    <property type="match status" value="1"/>
</dbReference>
<dbReference type="InterPro" id="IPR003661">
    <property type="entry name" value="HisK_dim/P_dom"/>
</dbReference>
<keyword evidence="6" id="KW-0547">Nucleotide-binding</keyword>
<evidence type="ECO:0000256" key="8">
    <source>
        <dbReference type="ARBA" id="ARBA00022840"/>
    </source>
</evidence>
<feature type="domain" description="PAS" evidence="18">
    <location>
        <begin position="1480"/>
        <end position="1521"/>
    </location>
</feature>
<dbReference type="EC" id="2.7.13.3" evidence="3"/>
<evidence type="ECO:0000259" key="17">
    <source>
        <dbReference type="PROSITE" id="PS50110"/>
    </source>
</evidence>
<dbReference type="Pfam" id="PF13191">
    <property type="entry name" value="AAA_16"/>
    <property type="match status" value="1"/>
</dbReference>
<keyword evidence="13" id="KW-0802">TPR repeat</keyword>
<keyword evidence="10" id="KW-0472">Membrane</keyword>
<dbReference type="SUPFAM" id="SSF56112">
    <property type="entry name" value="Protein kinase-like (PK-like)"/>
    <property type="match status" value="1"/>
</dbReference>
<evidence type="ECO:0000259" key="18">
    <source>
        <dbReference type="PROSITE" id="PS50112"/>
    </source>
</evidence>
<dbReference type="InterPro" id="IPR003594">
    <property type="entry name" value="HATPase_dom"/>
</dbReference>
<sequence length="2101" mass="238176">MHEIPGFQTQDLIYESTHTIIYKAVRKGDDLPVILKILNGEYPSPEEINRFQHEYNIIKQLEDISGVIIAHHLEKYQNSLVMVLEALEVQSLDRYIEKERLPLENCLNIGIHIAGIINDIHKQNVIHTNIYPGNILMNDQADQIKLIDFGSAAVLSRKHPVVSNVDLKWIQLAYASPELTGRMNRSVDYRTDFYSLGIMLYEILSGTKPFYSEDPLELIHYQIAKQPTPLHQVDPKIPRPLSDIVMKLLSKTAENRYQSASGIQSDLKECLVRYRSTKNILPFEIAQNDVRNIFTLPQKLYGRELEVKELLQAFERISMPETGMKSTSEMIMVCGYSGIGKTSLVNEMQSAIIRKNGYFISGKFDQLQRNIPYSAVAGAFSELMRQILTESESNLTIWRKKLLKALGNNAQVIIDVIPELELVVGQQPPVSKLPPAESQNRFNIWFKKFINVFATPNHPLVIFMDDLQWADAASLQLIHVMMASQDHSLLFIGAYRDNEVGGAHPLMLTLDEIRKSGVLVNQLALSHLELNHINQLISDTLNYLQERTSHLSELVLAKTNGNPFFINEFLKSLYGDNLLAFDQQNGVWEWDLEQIQAQGITDNVVELMADKIQKLDAKTQKVLKMASSIGNQFDLVTLSIVNETPSEKTLTALSSAVSVGLIIQLDKTKLPISTGYASPTKALFRFSHDRIQQAAYSLIPENEKKSLHWRIGQLLLAHIPKDQHEQRIFDIVNQLNFGVDRALDKNERIHLADLNLIASKRAKASAAYEPAYRYLNIAIKLLDKNCWDHHYDLTLDLYVEGAEAAFLIAKFDEMEHLIDVVIHHASGVLDQVKVYETRIQAYMAQNHPMKGVKTAYEILRLLGVRLPKKPNKIKTILGLIRTQMSVGRKNIESLLELPPMTEPYKLAAMRIMSSVAATVYFAYPPLYPILVFKQVNLSLRYGNAFVSPFVYATYGSIICGVVGDIESGYRLGKMALKLLEQINVREMRSKTYFVVNCLINHWKEHLKDTLPAFQQAYTAGMEIGDLEFAALSGFLYSYSSFFMGKDLAELHKEMESYSDAIRQLKQETILNSQEIHRQAVLNLMGRVEDPTKLIGDAFNEKEKLPKLLDVNDKTALGHLYFNKMRLCYLFHQYHRAIENSKLAEKYLEGVTATHTVGQYYFYDSLSRTAIYPFSEQNVQKQIIRRVKSDIKKMKKWADHAPMNHLHKYHIMQAELFRVTGQHDEAYNNYNKAISLAKDNKYVNDEALANELTAQMCLIRSEWEKARSYMHESRHCYLRWGAIAIVKFLEDRYYQLLEGGMGSKEEEKGFDTVSVMKASQAISGEIMLDRLLDNLMNIVIENAGADKGFLILQDNKDLVIAAHATAEKDQKIQLGVPLKNCQEIAQAIVNYVARTNETVVLTDAAGEGVFTQDPYVLKARPRSVVCMPIRRSETIIGQIYMEHGQVAGLFTPERMEILNLLIAQAAISIENAKLYNSLEESEKKYRSLYENALEGIYQSASDGRLIGANPSLAAIMGYGSPEEMIEAGTRIDKSYVNQEDYMILMKQLKATDQVIGFETQFYQKDNSIIWASLTARIVRSPQGDILGYEGSLVDITERKQKEQAEREREAAEAANKSKSEFLASMSHEIRTPMNAIFGFTELLEDQMENPLQKQYLSAIASSGKTLLSLINDILDLSKIEAGKLDIQINDVNPRTLFSEIEHIFTMKVQEKGLDLILQVDPTIPETLEMDEVRIRQILFNLVGNAVKFTDSGHIEVSLTQDQTQKSDDRLYLIFKVSDTGIGIPETQKALIFDAFKQQEGQSQAKYGGTGLGLAITKRLVEMMGGAITVESESGQGSAFSFYIPDVAPGKFVEKAPDPNDFDVESIVFNKGIVLIVDDDPDTRNLFRGFLKNQNIDIVEAENGQEGVDMARLYQVNLILMDLRMPVMNGFEAIDIIKTDDALKSIPIVIVTASVMKDSEKNILTSGCDGYLKKPVRKKELITEMMRFLSYSSTQESSEVTDSHAETPEDAIQIDPELKERLPELIQTFESEYLPEWENIQKQFIIDEIECFSEKMKQVGETYSFHALVSWANILNMQTQQFDMAKIPGTLKAFSGIFEQLKN</sequence>
<dbReference type="FunFam" id="3.30.565.10:FF:000010">
    <property type="entry name" value="Sensor histidine kinase RcsC"/>
    <property type="match status" value="1"/>
</dbReference>
<dbReference type="Gene3D" id="1.10.510.10">
    <property type="entry name" value="Transferase(Phosphotransferase) domain 1"/>
    <property type="match status" value="1"/>
</dbReference>
<comment type="caution">
    <text evidence="20">The sequence shown here is derived from an EMBL/GenBank/DDBJ whole genome shotgun (WGS) entry which is preliminary data.</text>
</comment>
<evidence type="ECO:0000256" key="7">
    <source>
        <dbReference type="ARBA" id="ARBA00022777"/>
    </source>
</evidence>
<dbReference type="SMART" id="SM00387">
    <property type="entry name" value="HATPase_c"/>
    <property type="match status" value="1"/>
</dbReference>
<dbReference type="InterPro" id="IPR000700">
    <property type="entry name" value="PAS-assoc_C"/>
</dbReference>
<keyword evidence="8 20" id="KW-0067">ATP-binding</keyword>
<dbReference type="PANTHER" id="PTHR43642">
    <property type="entry name" value="HYBRID SIGNAL TRANSDUCTION HISTIDINE KINASE G"/>
    <property type="match status" value="1"/>
</dbReference>
<dbReference type="InterPro" id="IPR001789">
    <property type="entry name" value="Sig_transdc_resp-reg_receiver"/>
</dbReference>
<dbReference type="SMART" id="SM00388">
    <property type="entry name" value="HisKA"/>
    <property type="match status" value="1"/>
</dbReference>
<evidence type="ECO:0000256" key="11">
    <source>
        <dbReference type="ARBA" id="ARBA00023306"/>
    </source>
</evidence>
<dbReference type="Gene3D" id="3.30.565.10">
    <property type="entry name" value="Histidine kinase-like ATPase, C-terminal domain"/>
    <property type="match status" value="1"/>
</dbReference>
<dbReference type="Gene3D" id="3.40.50.300">
    <property type="entry name" value="P-loop containing nucleotide triphosphate hydrolases"/>
    <property type="match status" value="1"/>
</dbReference>
<dbReference type="SUPFAM" id="SSF55874">
    <property type="entry name" value="ATPase domain of HSP90 chaperone/DNA topoisomerase II/histidine kinase"/>
    <property type="match status" value="1"/>
</dbReference>
<organism evidence="20 21">
    <name type="scientific">Candidatus Magnetoglobus multicellularis str. Araruama</name>
    <dbReference type="NCBI Taxonomy" id="890399"/>
    <lineage>
        <taxon>Bacteria</taxon>
        <taxon>Pseudomonadati</taxon>
        <taxon>Thermodesulfobacteriota</taxon>
        <taxon>Desulfobacteria</taxon>
        <taxon>Desulfobacterales</taxon>
        <taxon>Desulfobacteraceae</taxon>
        <taxon>Candidatus Magnetoglobus</taxon>
    </lineage>
</organism>
<dbReference type="InterPro" id="IPR053159">
    <property type="entry name" value="Hybrid_Histidine_Kinase"/>
</dbReference>
<dbReference type="InterPro" id="IPR011990">
    <property type="entry name" value="TPR-like_helical_dom_sf"/>
</dbReference>
<dbReference type="Pfam" id="PF00069">
    <property type="entry name" value="Pkinase"/>
    <property type="match status" value="1"/>
</dbReference>
<evidence type="ECO:0000259" key="16">
    <source>
        <dbReference type="PROSITE" id="PS50109"/>
    </source>
</evidence>
<comment type="catalytic activity">
    <reaction evidence="1">
        <text>ATP + protein L-histidine = ADP + protein N-phospho-L-histidine.</text>
        <dbReference type="EC" id="2.7.13.3"/>
    </reaction>
</comment>
<dbReference type="PROSITE" id="PS50005">
    <property type="entry name" value="TPR"/>
    <property type="match status" value="1"/>
</dbReference>
<evidence type="ECO:0000256" key="3">
    <source>
        <dbReference type="ARBA" id="ARBA00012438"/>
    </source>
</evidence>
<dbReference type="InterPro" id="IPR000719">
    <property type="entry name" value="Prot_kinase_dom"/>
</dbReference>
<dbReference type="Pfam" id="PF00072">
    <property type="entry name" value="Response_reg"/>
    <property type="match status" value="1"/>
</dbReference>
<evidence type="ECO:0000256" key="1">
    <source>
        <dbReference type="ARBA" id="ARBA00000085"/>
    </source>
</evidence>
<dbReference type="Pfam" id="PF00512">
    <property type="entry name" value="HisKA"/>
    <property type="match status" value="1"/>
</dbReference>
<dbReference type="CDD" id="cd16922">
    <property type="entry name" value="HATPase_EvgS-ArcB-TorS-like"/>
    <property type="match status" value="1"/>
</dbReference>
<dbReference type="SMART" id="SM00448">
    <property type="entry name" value="REC"/>
    <property type="match status" value="1"/>
</dbReference>
<gene>
    <name evidence="20" type="ORF">OMM_01989</name>
</gene>
<dbReference type="InterPro" id="IPR001610">
    <property type="entry name" value="PAC"/>
</dbReference>
<dbReference type="Gene3D" id="3.40.50.2300">
    <property type="match status" value="1"/>
</dbReference>
<evidence type="ECO:0000259" key="19">
    <source>
        <dbReference type="PROSITE" id="PS50113"/>
    </source>
</evidence>
<keyword evidence="4 12" id="KW-0597">Phosphoprotein</keyword>
<dbReference type="Pfam" id="PF02518">
    <property type="entry name" value="HATPase_c"/>
    <property type="match status" value="1"/>
</dbReference>
<comment type="subcellular location">
    <subcellularLocation>
        <location evidence="2">Membrane</location>
    </subcellularLocation>
</comment>
<dbReference type="SMART" id="SM00086">
    <property type="entry name" value="PAC"/>
    <property type="match status" value="1"/>
</dbReference>
<dbReference type="Pfam" id="PF13426">
    <property type="entry name" value="PAS_9"/>
    <property type="match status" value="1"/>
</dbReference>
<dbReference type="InterPro" id="IPR011006">
    <property type="entry name" value="CheY-like_superfamily"/>
</dbReference>
<dbReference type="GO" id="GO:0016020">
    <property type="term" value="C:membrane"/>
    <property type="evidence" value="ECO:0007669"/>
    <property type="project" value="UniProtKB-SubCell"/>
</dbReference>
<dbReference type="InterPro" id="IPR003018">
    <property type="entry name" value="GAF"/>
</dbReference>
<dbReference type="SUPFAM" id="SSF47384">
    <property type="entry name" value="Homodimeric domain of signal transducing histidine kinase"/>
    <property type="match status" value="1"/>
</dbReference>
<dbReference type="InterPro" id="IPR027417">
    <property type="entry name" value="P-loop_NTPase"/>
</dbReference>
<evidence type="ECO:0000256" key="6">
    <source>
        <dbReference type="ARBA" id="ARBA00022741"/>
    </source>
</evidence>
<reference evidence="21" key="1">
    <citation type="submission" date="2012-11" db="EMBL/GenBank/DDBJ databases">
        <authorList>
            <person name="Lucero-Rivera Y.E."/>
            <person name="Tovar-Ramirez D."/>
        </authorList>
    </citation>
    <scope>NUCLEOTIDE SEQUENCE [LARGE SCALE GENOMIC DNA]</scope>
    <source>
        <strain evidence="21">Araruama</strain>
    </source>
</reference>
<evidence type="ECO:0000256" key="2">
    <source>
        <dbReference type="ARBA" id="ARBA00004370"/>
    </source>
</evidence>
<feature type="repeat" description="TPR" evidence="13">
    <location>
        <begin position="1206"/>
        <end position="1239"/>
    </location>
</feature>
<dbReference type="SMART" id="SM00065">
    <property type="entry name" value="GAF"/>
    <property type="match status" value="1"/>
</dbReference>
<name>A0A1V1PBC2_9BACT</name>
<feature type="domain" description="Response regulatory" evidence="17">
    <location>
        <begin position="1871"/>
        <end position="1987"/>
    </location>
</feature>
<proteinExistence type="predicted"/>
<dbReference type="InterPro" id="IPR036890">
    <property type="entry name" value="HATPase_C_sf"/>
</dbReference>
<feature type="domain" description="Protein kinase" evidence="15">
    <location>
        <begin position="7"/>
        <end position="271"/>
    </location>
</feature>
<dbReference type="Pfam" id="PF01590">
    <property type="entry name" value="GAF"/>
    <property type="match status" value="1"/>
</dbReference>
<keyword evidence="5" id="KW-0808">Transferase</keyword>
<dbReference type="Gene3D" id="3.30.450.20">
    <property type="entry name" value="PAS domain"/>
    <property type="match status" value="1"/>
</dbReference>
<evidence type="ECO:0000256" key="9">
    <source>
        <dbReference type="ARBA" id="ARBA00023012"/>
    </source>
</evidence>
<dbReference type="InterPro" id="IPR005467">
    <property type="entry name" value="His_kinase_dom"/>
</dbReference>